<evidence type="ECO:0000256" key="1">
    <source>
        <dbReference type="ARBA" id="ARBA00004167"/>
    </source>
</evidence>
<proteinExistence type="predicted"/>
<evidence type="ECO:0008006" key="9">
    <source>
        <dbReference type="Google" id="ProtNLM"/>
    </source>
</evidence>
<dbReference type="PANTHER" id="PTHR30168">
    <property type="entry name" value="PUTATIVE MEMBRANE PROTEIN YPFJ"/>
    <property type="match status" value="1"/>
</dbReference>
<feature type="region of interest" description="Disordered" evidence="5">
    <location>
        <begin position="1"/>
        <end position="26"/>
    </location>
</feature>
<gene>
    <name evidence="7" type="ORF">SAMN04487905_11049</name>
</gene>
<protein>
    <recommendedName>
        <fullName evidence="9">Neutral zinc metallopeptidase</fullName>
    </recommendedName>
</protein>
<comment type="subcellular location">
    <subcellularLocation>
        <location evidence="1">Membrane</location>
        <topology evidence="1">Single-pass membrane protein</topology>
    </subcellularLocation>
</comment>
<feature type="region of interest" description="Disordered" evidence="5">
    <location>
        <begin position="74"/>
        <end position="124"/>
    </location>
</feature>
<keyword evidence="4 6" id="KW-0472">Membrane</keyword>
<keyword evidence="8" id="KW-1185">Reference proteome</keyword>
<reference evidence="8" key="1">
    <citation type="submission" date="2016-10" db="EMBL/GenBank/DDBJ databases">
        <authorList>
            <person name="Varghese N."/>
            <person name="Submissions S."/>
        </authorList>
    </citation>
    <scope>NUCLEOTIDE SEQUENCE [LARGE SCALE GENOMIC DNA]</scope>
    <source>
        <strain evidence="8">DSM 46732</strain>
    </source>
</reference>
<evidence type="ECO:0000256" key="3">
    <source>
        <dbReference type="ARBA" id="ARBA00022989"/>
    </source>
</evidence>
<organism evidence="7 8">
    <name type="scientific">Actinopolyspora xinjiangensis</name>
    <dbReference type="NCBI Taxonomy" id="405564"/>
    <lineage>
        <taxon>Bacteria</taxon>
        <taxon>Bacillati</taxon>
        <taxon>Actinomycetota</taxon>
        <taxon>Actinomycetes</taxon>
        <taxon>Actinopolysporales</taxon>
        <taxon>Actinopolysporaceae</taxon>
        <taxon>Actinopolyspora</taxon>
    </lineage>
</organism>
<dbReference type="InterPro" id="IPR007343">
    <property type="entry name" value="Uncharacterised_pept_Zn_put"/>
</dbReference>
<dbReference type="GO" id="GO:0016020">
    <property type="term" value="C:membrane"/>
    <property type="evidence" value="ECO:0007669"/>
    <property type="project" value="UniProtKB-SubCell"/>
</dbReference>
<dbReference type="Pfam" id="PF04228">
    <property type="entry name" value="Zn_peptidase"/>
    <property type="match status" value="1"/>
</dbReference>
<feature type="compositionally biased region" description="Basic and acidic residues" evidence="5">
    <location>
        <begin position="99"/>
        <end position="110"/>
    </location>
</feature>
<name>A0A1H0VZC8_9ACTN</name>
<evidence type="ECO:0000313" key="8">
    <source>
        <dbReference type="Proteomes" id="UP000199497"/>
    </source>
</evidence>
<keyword evidence="2 6" id="KW-0812">Transmembrane</keyword>
<dbReference type="EMBL" id="FNJR01000010">
    <property type="protein sequence ID" value="SDP83792.1"/>
    <property type="molecule type" value="Genomic_DNA"/>
</dbReference>
<feature type="compositionally biased region" description="Basic and acidic residues" evidence="5">
    <location>
        <begin position="1"/>
        <end position="10"/>
    </location>
</feature>
<evidence type="ECO:0000256" key="2">
    <source>
        <dbReference type="ARBA" id="ARBA00022692"/>
    </source>
</evidence>
<feature type="transmembrane region" description="Helical" evidence="6">
    <location>
        <begin position="31"/>
        <end position="55"/>
    </location>
</feature>
<evidence type="ECO:0000256" key="6">
    <source>
        <dbReference type="SAM" id="Phobius"/>
    </source>
</evidence>
<dbReference type="PANTHER" id="PTHR30168:SF0">
    <property type="entry name" value="INNER MEMBRANE PROTEIN"/>
    <property type="match status" value="1"/>
</dbReference>
<sequence length="359" mass="38702">MREAPQRGRGGEASFLCGQAPPTPRPGADPVAVAITVLSGVTLLFVATVGLFSAASDTGAVRYRHDEYVTGELAPPSVDRFHHRHGESGPWERPPFGRTPEEPGAKRERPTGTPAEAPGDTAPRPVASLGEHPFNIPGNGAVETDCELPTFDTDTAAQRAFLNALAPCLTEMWTPALREANLPVETPDVVVTTTDVHTPCGDRGWEQTAMYCGSDHTIYWTARYYSRVEGRESAGPYLGQFAHEFGHALQGMTGIIKAYGRAVQEAGGSETPEGLELSRRNELQATCYGGQALAALRNGGMDDDRVLSALRDAGNRGDEASDTRDHGTTANNRAWARQGFRTNRITRCNTWLAEDSRVS</sequence>
<evidence type="ECO:0000256" key="5">
    <source>
        <dbReference type="SAM" id="MobiDB-lite"/>
    </source>
</evidence>
<evidence type="ECO:0000256" key="4">
    <source>
        <dbReference type="ARBA" id="ARBA00023136"/>
    </source>
</evidence>
<dbReference type="Proteomes" id="UP000199497">
    <property type="component" value="Unassembled WGS sequence"/>
</dbReference>
<evidence type="ECO:0000313" key="7">
    <source>
        <dbReference type="EMBL" id="SDP83792.1"/>
    </source>
</evidence>
<dbReference type="AlphaFoldDB" id="A0A1H0VZC8"/>
<keyword evidence="3 6" id="KW-1133">Transmembrane helix</keyword>
<accession>A0A1H0VZC8</accession>